<comment type="caution">
    <text evidence="3">The sequence shown here is derived from an EMBL/GenBank/DDBJ whole genome shotgun (WGS) entry which is preliminary data.</text>
</comment>
<sequence length="404" mass="46256">MKRAILLFLIGISVTATSFAQQDSTVVDKIKLERDHQLKELNDKLKQNEDEIRNLKSELIGINTNETKKKMMAMENLQVALDSRLAILEKTPKIRVGLNGQLAFTELLSIQRDVQPADLFLISQQFFSQLGNISNIQQYKEFSDWKAEYDKWYSKKGSGDQMFEFLNSSLSLVSNVANKVPLYGSVVQTVSSGVNTLIMSVGSQNRDLKSRTPSMLRILNIASQFEQQKSVIDHEWDAITNELNQLQHENQELLSQQLAYYGLDTAKYRKDYFLATLDSRREAYKNECRLAISRKILAMEADTLTKGKWPGQIETFMYKVQSLRMRFGQLTARMMINISRYNELITDYSDSTIFPPTFTMKVLELSKTLELVKDKFGKSFNPARYIEDSAVMYIEGNVSGETGI</sequence>
<evidence type="ECO:0000313" key="3">
    <source>
        <dbReference type="EMBL" id="MBW8685686.1"/>
    </source>
</evidence>
<gene>
    <name evidence="3" type="ORF">K1Y79_15205</name>
</gene>
<dbReference type="Proteomes" id="UP000812961">
    <property type="component" value="Unassembled WGS sequence"/>
</dbReference>
<keyword evidence="4" id="KW-1185">Reference proteome</keyword>
<dbReference type="RefSeq" id="WP_220251025.1">
    <property type="nucleotide sequence ID" value="NZ_JAICCF010000003.1"/>
</dbReference>
<proteinExistence type="predicted"/>
<evidence type="ECO:0000256" key="1">
    <source>
        <dbReference type="SAM" id="Coils"/>
    </source>
</evidence>
<keyword evidence="2" id="KW-0732">Signal</keyword>
<feature type="coiled-coil region" evidence="1">
    <location>
        <begin position="31"/>
        <end position="65"/>
    </location>
</feature>
<accession>A0ABS7GE36</accession>
<name>A0ABS7GE36_9BACT</name>
<keyword evidence="1" id="KW-0175">Coiled coil</keyword>
<evidence type="ECO:0008006" key="5">
    <source>
        <dbReference type="Google" id="ProtNLM"/>
    </source>
</evidence>
<feature type="signal peptide" evidence="2">
    <location>
        <begin position="1"/>
        <end position="20"/>
    </location>
</feature>
<dbReference type="EMBL" id="JAICCF010000003">
    <property type="protein sequence ID" value="MBW8685686.1"/>
    <property type="molecule type" value="Genomic_DNA"/>
</dbReference>
<feature type="chain" id="PRO_5045996213" description="Outer membrane efflux protein" evidence="2">
    <location>
        <begin position="21"/>
        <end position="404"/>
    </location>
</feature>
<evidence type="ECO:0000256" key="2">
    <source>
        <dbReference type="SAM" id="SignalP"/>
    </source>
</evidence>
<organism evidence="3 4">
    <name type="scientific">Chitinophaga rhizophila</name>
    <dbReference type="NCBI Taxonomy" id="2866212"/>
    <lineage>
        <taxon>Bacteria</taxon>
        <taxon>Pseudomonadati</taxon>
        <taxon>Bacteroidota</taxon>
        <taxon>Chitinophagia</taxon>
        <taxon>Chitinophagales</taxon>
        <taxon>Chitinophagaceae</taxon>
        <taxon>Chitinophaga</taxon>
    </lineage>
</organism>
<reference evidence="3 4" key="1">
    <citation type="submission" date="2021-08" db="EMBL/GenBank/DDBJ databases">
        <title>The genome sequence of Chitinophaga sp. B61.</title>
        <authorList>
            <person name="Zhang X."/>
        </authorList>
    </citation>
    <scope>NUCLEOTIDE SEQUENCE [LARGE SCALE GENOMIC DNA]</scope>
    <source>
        <strain evidence="3 4">B61</strain>
    </source>
</reference>
<evidence type="ECO:0000313" key="4">
    <source>
        <dbReference type="Proteomes" id="UP000812961"/>
    </source>
</evidence>
<protein>
    <recommendedName>
        <fullName evidence="5">Outer membrane efflux protein</fullName>
    </recommendedName>
</protein>